<evidence type="ECO:0000256" key="2">
    <source>
        <dbReference type="SAM" id="Phobius"/>
    </source>
</evidence>
<feature type="region of interest" description="Disordered" evidence="1">
    <location>
        <begin position="233"/>
        <end position="272"/>
    </location>
</feature>
<keyword evidence="2" id="KW-1133">Transmembrane helix</keyword>
<keyword evidence="2" id="KW-0472">Membrane</keyword>
<dbReference type="AlphaFoldDB" id="A0AAE3JBM0"/>
<evidence type="ECO:0000256" key="1">
    <source>
        <dbReference type="SAM" id="MobiDB-lite"/>
    </source>
</evidence>
<feature type="transmembrane region" description="Helical" evidence="2">
    <location>
        <begin position="103"/>
        <end position="129"/>
    </location>
</feature>
<feature type="compositionally biased region" description="Low complexity" evidence="1">
    <location>
        <begin position="233"/>
        <end position="243"/>
    </location>
</feature>
<name>A0AAE3JBM0_9FIRM</name>
<organism evidence="3 4">
    <name type="scientific">Anthropogastromicrobium aceti</name>
    <dbReference type="NCBI Taxonomy" id="2981768"/>
    <lineage>
        <taxon>Bacteria</taxon>
        <taxon>Bacillati</taxon>
        <taxon>Bacillota</taxon>
        <taxon>Clostridia</taxon>
        <taxon>Lachnospirales</taxon>
        <taxon>Lachnospiraceae</taxon>
        <taxon>Anthropogastromicrobium</taxon>
    </lineage>
</organism>
<comment type="caution">
    <text evidence="3">The sequence shown here is derived from an EMBL/GenBank/DDBJ whole genome shotgun (WGS) entry which is preliminary data.</text>
</comment>
<feature type="transmembrane region" description="Helical" evidence="2">
    <location>
        <begin position="176"/>
        <end position="194"/>
    </location>
</feature>
<feature type="transmembrane region" description="Helical" evidence="2">
    <location>
        <begin position="150"/>
        <end position="170"/>
    </location>
</feature>
<dbReference type="RefSeq" id="WP_308731644.1">
    <property type="nucleotide sequence ID" value="NZ_JAJEQN010000015.1"/>
</dbReference>
<dbReference type="EMBL" id="JAJEQN010000015">
    <property type="protein sequence ID" value="MCC2221515.1"/>
    <property type="molecule type" value="Genomic_DNA"/>
</dbReference>
<keyword evidence="4" id="KW-1185">Reference proteome</keyword>
<gene>
    <name evidence="3" type="ORF">LKD48_07680</name>
</gene>
<reference evidence="3 4" key="1">
    <citation type="submission" date="2021-10" db="EMBL/GenBank/DDBJ databases">
        <title>Anaerobic single-cell dispensing facilitates the cultivation of human gut bacteria.</title>
        <authorList>
            <person name="Afrizal A."/>
        </authorList>
    </citation>
    <scope>NUCLEOTIDE SEQUENCE [LARGE SCALE GENOMIC DNA]</scope>
    <source>
        <strain evidence="3 4">CLA-AA-H224</strain>
    </source>
</reference>
<accession>A0AAE3JBM0</accession>
<evidence type="ECO:0000313" key="3">
    <source>
        <dbReference type="EMBL" id="MCC2221515.1"/>
    </source>
</evidence>
<feature type="transmembrane region" description="Helical" evidence="2">
    <location>
        <begin position="22"/>
        <end position="48"/>
    </location>
</feature>
<protein>
    <submittedName>
        <fullName evidence="3">DUF624 domain-containing protein</fullName>
    </submittedName>
</protein>
<proteinExistence type="predicted"/>
<dbReference type="InterPro" id="IPR006938">
    <property type="entry name" value="DUF624"/>
</dbReference>
<dbReference type="Pfam" id="PF04854">
    <property type="entry name" value="DUF624"/>
    <property type="match status" value="1"/>
</dbReference>
<feature type="transmembrane region" description="Helical" evidence="2">
    <location>
        <begin position="76"/>
        <end position="97"/>
    </location>
</feature>
<keyword evidence="2" id="KW-0812">Transmembrane</keyword>
<feature type="compositionally biased region" description="Basic and acidic residues" evidence="1">
    <location>
        <begin position="250"/>
        <end position="259"/>
    </location>
</feature>
<sequence>MGSLFNLDNPIWRFMGKLVDVFILTLLWAVCCIPIITIGPASTAVYYVTLKLVRDEESYTVRSFFKSFKENFKQGSVIGIIMTLLLVFFLYDIYAYFMMGTQISRILGIVFLGIFLLYLITLVYVYPLQAKFYNKIRFTLRNALFIGVKHIFRSLAMIVIAVAVIVGCLFFPPLILLSYGLIAFLQSYFLVVIFDKYIPKEDEANGDSVVAEAKRELEAQEAEEGEQVHIVMTQQDQQQADTQVFSREMFASREPKEETDSAATQDNKEEQK</sequence>
<dbReference type="Proteomes" id="UP001198200">
    <property type="component" value="Unassembled WGS sequence"/>
</dbReference>
<evidence type="ECO:0000313" key="4">
    <source>
        <dbReference type="Proteomes" id="UP001198200"/>
    </source>
</evidence>